<evidence type="ECO:0000313" key="4">
    <source>
        <dbReference type="Proteomes" id="UP000230002"/>
    </source>
</evidence>
<keyword evidence="1" id="KW-1133">Transmembrane helix</keyword>
<proteinExistence type="predicted"/>
<feature type="transmembrane region" description="Helical" evidence="1">
    <location>
        <begin position="171"/>
        <end position="199"/>
    </location>
</feature>
<evidence type="ECO:0008006" key="5">
    <source>
        <dbReference type="Google" id="ProtNLM"/>
    </source>
</evidence>
<comment type="caution">
    <text evidence="3">The sequence shown here is derived from an EMBL/GenBank/DDBJ whole genome shotgun (WGS) entry which is preliminary data.</text>
</comment>
<keyword evidence="2" id="KW-0732">Signal</keyword>
<keyword evidence="4" id="KW-1185">Reference proteome</keyword>
<accession>A0A2G8S079</accession>
<evidence type="ECO:0000256" key="1">
    <source>
        <dbReference type="SAM" id="Phobius"/>
    </source>
</evidence>
<name>A0A2G8S079_9APHY</name>
<gene>
    <name evidence="3" type="ORF">GSI_10296</name>
</gene>
<protein>
    <recommendedName>
        <fullName evidence="5">Transporter</fullName>
    </recommendedName>
</protein>
<dbReference type="EMBL" id="AYKW01000034">
    <property type="protein sequence ID" value="PIL27155.1"/>
    <property type="molecule type" value="Genomic_DNA"/>
</dbReference>
<feature type="chain" id="PRO_5013909937" description="Transporter" evidence="2">
    <location>
        <begin position="19"/>
        <end position="230"/>
    </location>
</feature>
<dbReference type="Proteomes" id="UP000230002">
    <property type="component" value="Unassembled WGS sequence"/>
</dbReference>
<dbReference type="AlphaFoldDB" id="A0A2G8S079"/>
<evidence type="ECO:0000256" key="2">
    <source>
        <dbReference type="SAM" id="SignalP"/>
    </source>
</evidence>
<feature type="transmembrane region" description="Helical" evidence="1">
    <location>
        <begin position="141"/>
        <end position="164"/>
    </location>
</feature>
<dbReference type="OrthoDB" id="2756724at2759"/>
<keyword evidence="1" id="KW-0812">Transmembrane</keyword>
<organism evidence="3 4">
    <name type="scientific">Ganoderma sinense ZZ0214-1</name>
    <dbReference type="NCBI Taxonomy" id="1077348"/>
    <lineage>
        <taxon>Eukaryota</taxon>
        <taxon>Fungi</taxon>
        <taxon>Dikarya</taxon>
        <taxon>Basidiomycota</taxon>
        <taxon>Agaricomycotina</taxon>
        <taxon>Agaricomycetes</taxon>
        <taxon>Polyporales</taxon>
        <taxon>Polyporaceae</taxon>
        <taxon>Ganoderma</taxon>
    </lineage>
</organism>
<evidence type="ECO:0000313" key="3">
    <source>
        <dbReference type="EMBL" id="PIL27155.1"/>
    </source>
</evidence>
<keyword evidence="1" id="KW-0472">Membrane</keyword>
<feature type="transmembrane region" description="Helical" evidence="1">
    <location>
        <begin position="205"/>
        <end position="228"/>
    </location>
</feature>
<sequence length="230" mass="22697">MFFSKLSVIAAVAFGALASALPLDLPVVGSLPAVGSLPVGSLTGVVGSLPVGNVLSGIGRRDTPKSVAVILTGVQAQLEPITASLTFITTANATVEAVTGPANEIISILGGAVVDLKALVGLDASVILASVDGTVAVTVDVLAGLLAHVIVSVFFSLGAVVHIAGSAIDGALFTLLATVGAAVGTVVALVFQLVVGLLVGLDVAVVGLIKAVVPVIVDLNVHVLISLFKF</sequence>
<feature type="signal peptide" evidence="2">
    <location>
        <begin position="1"/>
        <end position="18"/>
    </location>
</feature>
<reference evidence="3 4" key="1">
    <citation type="journal article" date="2015" name="Sci. Rep.">
        <title>Chromosome-level genome map provides insights into diverse defense mechanisms in the medicinal fungus Ganoderma sinense.</title>
        <authorList>
            <person name="Zhu Y."/>
            <person name="Xu J."/>
            <person name="Sun C."/>
            <person name="Zhou S."/>
            <person name="Xu H."/>
            <person name="Nelson D.R."/>
            <person name="Qian J."/>
            <person name="Song J."/>
            <person name="Luo H."/>
            <person name="Xiang L."/>
            <person name="Li Y."/>
            <person name="Xu Z."/>
            <person name="Ji A."/>
            <person name="Wang L."/>
            <person name="Lu S."/>
            <person name="Hayward A."/>
            <person name="Sun W."/>
            <person name="Li X."/>
            <person name="Schwartz D.C."/>
            <person name="Wang Y."/>
            <person name="Chen S."/>
        </authorList>
    </citation>
    <scope>NUCLEOTIDE SEQUENCE [LARGE SCALE GENOMIC DNA]</scope>
    <source>
        <strain evidence="3 4">ZZ0214-1</strain>
    </source>
</reference>